<name>A0ABW3FHG1_9HYPH</name>
<evidence type="ECO:0000313" key="3">
    <source>
        <dbReference type="Proteomes" id="UP001597101"/>
    </source>
</evidence>
<proteinExistence type="predicted"/>
<accession>A0ABW3FHG1</accession>
<organism evidence="2 3">
    <name type="scientific">Pseudahrensia aquimaris</name>
    <dbReference type="NCBI Taxonomy" id="744461"/>
    <lineage>
        <taxon>Bacteria</taxon>
        <taxon>Pseudomonadati</taxon>
        <taxon>Pseudomonadota</taxon>
        <taxon>Alphaproteobacteria</taxon>
        <taxon>Hyphomicrobiales</taxon>
        <taxon>Ahrensiaceae</taxon>
        <taxon>Pseudahrensia</taxon>
    </lineage>
</organism>
<dbReference type="EMBL" id="JBHTJV010000026">
    <property type="protein sequence ID" value="MFD0917919.1"/>
    <property type="molecule type" value="Genomic_DNA"/>
</dbReference>
<evidence type="ECO:0000256" key="1">
    <source>
        <dbReference type="SAM" id="SignalP"/>
    </source>
</evidence>
<feature type="signal peptide" evidence="1">
    <location>
        <begin position="1"/>
        <end position="20"/>
    </location>
</feature>
<dbReference type="Proteomes" id="UP001597101">
    <property type="component" value="Unassembled WGS sequence"/>
</dbReference>
<gene>
    <name evidence="2" type="ORF">ACFQ14_16050</name>
</gene>
<dbReference type="RefSeq" id="WP_377213775.1">
    <property type="nucleotide sequence ID" value="NZ_JBHTJV010000026.1"/>
</dbReference>
<feature type="chain" id="PRO_5046439986" evidence="1">
    <location>
        <begin position="21"/>
        <end position="121"/>
    </location>
</feature>
<reference evidence="3" key="1">
    <citation type="journal article" date="2019" name="Int. J. Syst. Evol. Microbiol.">
        <title>The Global Catalogue of Microorganisms (GCM) 10K type strain sequencing project: providing services to taxonomists for standard genome sequencing and annotation.</title>
        <authorList>
            <consortium name="The Broad Institute Genomics Platform"/>
            <consortium name="The Broad Institute Genome Sequencing Center for Infectious Disease"/>
            <person name="Wu L."/>
            <person name="Ma J."/>
        </authorList>
    </citation>
    <scope>NUCLEOTIDE SEQUENCE [LARGE SCALE GENOMIC DNA]</scope>
    <source>
        <strain evidence="3">CCUG 60023</strain>
    </source>
</reference>
<evidence type="ECO:0000313" key="2">
    <source>
        <dbReference type="EMBL" id="MFD0917919.1"/>
    </source>
</evidence>
<comment type="caution">
    <text evidence="2">The sequence shown here is derived from an EMBL/GenBank/DDBJ whole genome shotgun (WGS) entry which is preliminary data.</text>
</comment>
<protein>
    <submittedName>
        <fullName evidence="2">Uncharacterized protein</fullName>
    </submittedName>
</protein>
<keyword evidence="1" id="KW-0732">Signal</keyword>
<sequence length="121" mass="13041">MMKTVTGLMFALSLPCVALAEGADVVGVSKVQASDGSWRFRVTVAHGDEGWEHYANSWQVLAPNGQVIATRVLAHPHVEEQPFTRNKSGIVIPEGVDEVIVRAGDSVHGFSGKTMRVKLSD</sequence>
<keyword evidence="3" id="KW-1185">Reference proteome</keyword>